<keyword evidence="1" id="KW-0472">Membrane</keyword>
<feature type="transmembrane region" description="Helical" evidence="1">
    <location>
        <begin position="39"/>
        <end position="61"/>
    </location>
</feature>
<accession>A0A6I1EMU1</accession>
<organism evidence="2 3">
    <name type="scientific">Sutterella seckii</name>
    <dbReference type="NCBI Taxonomy" id="1944635"/>
    <lineage>
        <taxon>Bacteria</taxon>
        <taxon>Pseudomonadati</taxon>
        <taxon>Pseudomonadota</taxon>
        <taxon>Betaproteobacteria</taxon>
        <taxon>Burkholderiales</taxon>
        <taxon>Sutterellaceae</taxon>
        <taxon>Sutterella</taxon>
    </lineage>
</organism>
<evidence type="ECO:0000256" key="1">
    <source>
        <dbReference type="SAM" id="Phobius"/>
    </source>
</evidence>
<protein>
    <submittedName>
        <fullName evidence="2">Uncharacterized protein</fullName>
    </submittedName>
</protein>
<name>A0A6I1EMU1_9BURK</name>
<keyword evidence="1" id="KW-1133">Transmembrane helix</keyword>
<dbReference type="RefSeq" id="WP_152157868.1">
    <property type="nucleotide sequence ID" value="NZ_WEHX01000013.1"/>
</dbReference>
<feature type="transmembrane region" description="Helical" evidence="1">
    <location>
        <begin position="119"/>
        <end position="141"/>
    </location>
</feature>
<keyword evidence="1" id="KW-0812">Transmembrane</keyword>
<feature type="transmembrane region" description="Helical" evidence="1">
    <location>
        <begin position="67"/>
        <end position="90"/>
    </location>
</feature>
<dbReference type="OrthoDB" id="9879311at2"/>
<dbReference type="Proteomes" id="UP000430564">
    <property type="component" value="Unassembled WGS sequence"/>
</dbReference>
<proteinExistence type="predicted"/>
<reference evidence="2 3" key="1">
    <citation type="submission" date="2019-10" db="EMBL/GenBank/DDBJ databases">
        <title>Genome diversity of Sutterella seckii.</title>
        <authorList>
            <person name="Chaplin A.V."/>
            <person name="Sokolova S.R."/>
            <person name="Mosin K.A."/>
            <person name="Ivanova E.L."/>
            <person name="Kochetkova T.O."/>
            <person name="Goltsov A.Y."/>
            <person name="Trofimov D.Y."/>
            <person name="Efimov B.A."/>
        </authorList>
    </citation>
    <scope>NUCLEOTIDE SEQUENCE [LARGE SCALE GENOMIC DNA]</scope>
    <source>
        <strain evidence="2 3">ASD393</strain>
    </source>
</reference>
<evidence type="ECO:0000313" key="2">
    <source>
        <dbReference type="EMBL" id="KAB7661936.1"/>
    </source>
</evidence>
<dbReference type="EMBL" id="WEHX01000013">
    <property type="protein sequence ID" value="KAB7661936.1"/>
    <property type="molecule type" value="Genomic_DNA"/>
</dbReference>
<dbReference type="AlphaFoldDB" id="A0A6I1EMU1"/>
<evidence type="ECO:0000313" key="3">
    <source>
        <dbReference type="Proteomes" id="UP000430564"/>
    </source>
</evidence>
<comment type="caution">
    <text evidence="2">The sequence shown here is derived from an EMBL/GenBank/DDBJ whole genome shotgun (WGS) entry which is preliminary data.</text>
</comment>
<gene>
    <name evidence="2" type="ORF">GBM95_03805</name>
</gene>
<sequence length="143" mass="15576">MTDSNPATKEPLLSLSDFGGGRACLDNAIAKEWNDHRNVWLGGSGIALVLAVILTFIQGAHPWWAGMIYNIACVALLIAFFALIGIMLVWRHIRGLASKLHFEERRVFLEDAGKGLMKYLGGVVAAVIVAEAVIYCLPLMVLP</sequence>